<reference evidence="4" key="1">
    <citation type="journal article" date="2019" name="Int. J. Syst. Evol. Microbiol.">
        <title>The Global Catalogue of Microorganisms (GCM) 10K type strain sequencing project: providing services to taxonomists for standard genome sequencing and annotation.</title>
        <authorList>
            <consortium name="The Broad Institute Genomics Platform"/>
            <consortium name="The Broad Institute Genome Sequencing Center for Infectious Disease"/>
            <person name="Wu L."/>
            <person name="Ma J."/>
        </authorList>
    </citation>
    <scope>NUCLEOTIDE SEQUENCE [LARGE SCALE GENOMIC DNA]</scope>
    <source>
        <strain evidence="4">CGMCC 1.15419</strain>
    </source>
</reference>
<dbReference type="SUPFAM" id="SSF56529">
    <property type="entry name" value="FAH"/>
    <property type="match status" value="1"/>
</dbReference>
<evidence type="ECO:0000259" key="2">
    <source>
        <dbReference type="Pfam" id="PF01557"/>
    </source>
</evidence>
<evidence type="ECO:0000313" key="3">
    <source>
        <dbReference type="EMBL" id="GGF78787.1"/>
    </source>
</evidence>
<dbReference type="Proteomes" id="UP000640509">
    <property type="component" value="Unassembled WGS sequence"/>
</dbReference>
<evidence type="ECO:0000313" key="4">
    <source>
        <dbReference type="Proteomes" id="UP000640509"/>
    </source>
</evidence>
<sequence length="235" mass="25714">MNEMTKMADYVFVPEPIPTIPVAGSDKLFPVRRIYCVGRNFADHAIEMGHDPDKEPPFFFQKNPDSIVPPGKDFPYPTETSDVHHEIELVVALKSGGTDIPLDKALDCVFGYGVGLDMTRRDLQGQAKKMGRPWETGKSFEASAPCSAIHPVSEIGHPTQGAIRVEVNGEPRQEGDLNQMIWKVPEMISYLSRLFELRPGDVIFAGTPAGVGAVVRGDVMTGHVEGVDSITVKVV</sequence>
<dbReference type="InterPro" id="IPR011234">
    <property type="entry name" value="Fumarylacetoacetase-like_C"/>
</dbReference>
<keyword evidence="1" id="KW-0479">Metal-binding</keyword>
<dbReference type="InterPro" id="IPR036663">
    <property type="entry name" value="Fumarylacetoacetase_C_sf"/>
</dbReference>
<organism evidence="3 4">
    <name type="scientific">Paracoccus acridae</name>
    <dbReference type="NCBI Taxonomy" id="1795310"/>
    <lineage>
        <taxon>Bacteria</taxon>
        <taxon>Pseudomonadati</taxon>
        <taxon>Pseudomonadota</taxon>
        <taxon>Alphaproteobacteria</taxon>
        <taxon>Rhodobacterales</taxon>
        <taxon>Paracoccaceae</taxon>
        <taxon>Paracoccus</taxon>
    </lineage>
</organism>
<gene>
    <name evidence="3" type="ORF">GCM10011402_34260</name>
</gene>
<dbReference type="PANTHER" id="PTHR11820">
    <property type="entry name" value="ACYLPYRUVASE"/>
    <property type="match status" value="1"/>
</dbReference>
<dbReference type="Pfam" id="PF01557">
    <property type="entry name" value="FAA_hydrolase"/>
    <property type="match status" value="1"/>
</dbReference>
<comment type="caution">
    <text evidence="3">The sequence shown here is derived from an EMBL/GenBank/DDBJ whole genome shotgun (WGS) entry which is preliminary data.</text>
</comment>
<accession>A0ABQ1VLK7</accession>
<dbReference type="EMBL" id="BMIV01000021">
    <property type="protein sequence ID" value="GGF78787.1"/>
    <property type="molecule type" value="Genomic_DNA"/>
</dbReference>
<name>A0ABQ1VLK7_9RHOB</name>
<proteinExistence type="predicted"/>
<dbReference type="Gene3D" id="3.90.850.10">
    <property type="entry name" value="Fumarylacetoacetase-like, C-terminal domain"/>
    <property type="match status" value="1"/>
</dbReference>
<feature type="domain" description="Fumarylacetoacetase-like C-terminal" evidence="2">
    <location>
        <begin position="34"/>
        <end position="234"/>
    </location>
</feature>
<evidence type="ECO:0000256" key="1">
    <source>
        <dbReference type="ARBA" id="ARBA00022723"/>
    </source>
</evidence>
<dbReference type="PANTHER" id="PTHR11820:SF90">
    <property type="entry name" value="FLUTATHIONE S-TRANSFERASE"/>
    <property type="match status" value="1"/>
</dbReference>
<keyword evidence="4" id="KW-1185">Reference proteome</keyword>
<protein>
    <submittedName>
        <fullName evidence="3">Fumarylacetoacetase</fullName>
    </submittedName>
</protein>